<organism evidence="4 5">
    <name type="scientific">Urochloa decumbens</name>
    <dbReference type="NCBI Taxonomy" id="240449"/>
    <lineage>
        <taxon>Eukaryota</taxon>
        <taxon>Viridiplantae</taxon>
        <taxon>Streptophyta</taxon>
        <taxon>Embryophyta</taxon>
        <taxon>Tracheophyta</taxon>
        <taxon>Spermatophyta</taxon>
        <taxon>Magnoliopsida</taxon>
        <taxon>Liliopsida</taxon>
        <taxon>Poales</taxon>
        <taxon>Poaceae</taxon>
        <taxon>PACMAD clade</taxon>
        <taxon>Panicoideae</taxon>
        <taxon>Panicodae</taxon>
        <taxon>Paniceae</taxon>
        <taxon>Melinidinae</taxon>
        <taxon>Urochloa</taxon>
    </lineage>
</organism>
<dbReference type="GO" id="GO:0004867">
    <property type="term" value="F:serine-type endopeptidase inhibitor activity"/>
    <property type="evidence" value="ECO:0007669"/>
    <property type="project" value="UniProtKB-KW"/>
</dbReference>
<evidence type="ECO:0000256" key="3">
    <source>
        <dbReference type="ARBA" id="ARBA00022900"/>
    </source>
</evidence>
<dbReference type="InterPro" id="IPR036354">
    <property type="entry name" value="Prot_inh_pot1_sf"/>
</dbReference>
<protein>
    <submittedName>
        <fullName evidence="4">Uncharacterized protein</fullName>
    </submittedName>
</protein>
<evidence type="ECO:0000256" key="2">
    <source>
        <dbReference type="ARBA" id="ARBA00022690"/>
    </source>
</evidence>
<name>A0ABC8VGE9_9POAL</name>
<keyword evidence="3" id="KW-0722">Serine protease inhibitor</keyword>
<reference evidence="4 5" key="2">
    <citation type="submission" date="2024-10" db="EMBL/GenBank/DDBJ databases">
        <authorList>
            <person name="Ryan C."/>
        </authorList>
    </citation>
    <scope>NUCLEOTIDE SEQUENCE [LARGE SCALE GENOMIC DNA]</scope>
</reference>
<comment type="similarity">
    <text evidence="1">Belongs to the protease inhibitor I13 (potato type I serine protease inhibitor) family.</text>
</comment>
<evidence type="ECO:0000256" key="1">
    <source>
        <dbReference type="ARBA" id="ARBA00008210"/>
    </source>
</evidence>
<dbReference type="Pfam" id="PF00280">
    <property type="entry name" value="potato_inhibit"/>
    <property type="match status" value="1"/>
</dbReference>
<evidence type="ECO:0000313" key="5">
    <source>
        <dbReference type="Proteomes" id="UP001497457"/>
    </source>
</evidence>
<dbReference type="AlphaFoldDB" id="A0ABC8VGE9"/>
<dbReference type="SUPFAM" id="SSF54654">
    <property type="entry name" value="CI-2 family of serine protease inhibitors"/>
    <property type="match status" value="1"/>
</dbReference>
<dbReference type="PANTHER" id="PTHR33091:SF92">
    <property type="entry name" value="OS02G0124300 PROTEIN"/>
    <property type="match status" value="1"/>
</dbReference>
<accession>A0ABC8VGE9</accession>
<keyword evidence="2" id="KW-0646">Protease inhibitor</keyword>
<gene>
    <name evidence="4" type="ORF">URODEC1_LOCUS3184</name>
</gene>
<reference evidence="5" key="1">
    <citation type="submission" date="2024-06" db="EMBL/GenBank/DDBJ databases">
        <authorList>
            <person name="Ryan C."/>
        </authorList>
    </citation>
    <scope>NUCLEOTIDE SEQUENCE [LARGE SCALE GENOMIC DNA]</scope>
</reference>
<dbReference type="Gene3D" id="3.30.10.10">
    <property type="entry name" value="Trypsin Inhibitor V, subunit A"/>
    <property type="match status" value="1"/>
</dbReference>
<keyword evidence="5" id="KW-1185">Reference proteome</keyword>
<dbReference type="Proteomes" id="UP001497457">
    <property type="component" value="Chromosome 1b"/>
</dbReference>
<evidence type="ECO:0000313" key="4">
    <source>
        <dbReference type="EMBL" id="CAL4890322.1"/>
    </source>
</evidence>
<proteinExistence type="inferred from homology"/>
<sequence>MPTSRMVMMTVSGGELKMSWPEVVGMDILTAAKRIHKDRPDVRLEFHRIGDPTEPGYDDKRVRIFIHDDYTVAQTPVVG</sequence>
<dbReference type="InterPro" id="IPR000864">
    <property type="entry name" value="Prot_inh_pot1"/>
</dbReference>
<dbReference type="PANTHER" id="PTHR33091">
    <property type="entry name" value="PROTEIN, PUTATIVE, EXPRESSED-RELATED"/>
    <property type="match status" value="1"/>
</dbReference>
<dbReference type="EMBL" id="OZ075111">
    <property type="protein sequence ID" value="CAL4890322.1"/>
    <property type="molecule type" value="Genomic_DNA"/>
</dbReference>